<evidence type="ECO:0000313" key="4">
    <source>
        <dbReference type="Proteomes" id="UP001549257"/>
    </source>
</evidence>
<feature type="domain" description="DUF2510" evidence="2">
    <location>
        <begin position="15"/>
        <end position="47"/>
    </location>
</feature>
<organism evidence="3 4">
    <name type="scientific">Conyzicola nivalis</name>
    <dbReference type="NCBI Taxonomy" id="1477021"/>
    <lineage>
        <taxon>Bacteria</taxon>
        <taxon>Bacillati</taxon>
        <taxon>Actinomycetota</taxon>
        <taxon>Actinomycetes</taxon>
        <taxon>Micrococcales</taxon>
        <taxon>Microbacteriaceae</taxon>
        <taxon>Conyzicola</taxon>
    </lineage>
</organism>
<sequence length="228" mass="24421">MTVLENPTGSVSIPASWYPCPVDPRLLRWWDGTVWTAHTMDVAATPDAVAEAVVEVAEAEAQVAASVHAAWSPTFARDVFSPTERKRDFEMPVYTPMGTVSRPSESEILYLLTGTSATTIWVWLLAVVPLAQAGATALIAVSLDGSTDGAPYAWVGLSLLLYPLLAHLDGRELRRRRLASVAGAWGLLPPVYLSIRAARAGRSSAGPLVTWIVLTLAWGTSVTLSLLA</sequence>
<protein>
    <recommendedName>
        <fullName evidence="2">DUF2510 domain-containing protein</fullName>
    </recommendedName>
</protein>
<dbReference type="Proteomes" id="UP001549257">
    <property type="component" value="Unassembled WGS sequence"/>
</dbReference>
<dbReference type="InterPro" id="IPR018929">
    <property type="entry name" value="DUF2510"/>
</dbReference>
<comment type="caution">
    <text evidence="3">The sequence shown here is derived from an EMBL/GenBank/DDBJ whole genome shotgun (WGS) entry which is preliminary data.</text>
</comment>
<proteinExistence type="predicted"/>
<feature type="transmembrane region" description="Helical" evidence="1">
    <location>
        <begin position="208"/>
        <end position="227"/>
    </location>
</feature>
<accession>A0ABV2QKT0</accession>
<keyword evidence="1" id="KW-0472">Membrane</keyword>
<gene>
    <name evidence="3" type="ORF">ABIE21_000710</name>
</gene>
<evidence type="ECO:0000313" key="3">
    <source>
        <dbReference type="EMBL" id="MET4581220.1"/>
    </source>
</evidence>
<feature type="transmembrane region" description="Helical" evidence="1">
    <location>
        <begin position="149"/>
        <end position="166"/>
    </location>
</feature>
<keyword evidence="4" id="KW-1185">Reference proteome</keyword>
<evidence type="ECO:0000259" key="2">
    <source>
        <dbReference type="Pfam" id="PF10708"/>
    </source>
</evidence>
<evidence type="ECO:0000256" key="1">
    <source>
        <dbReference type="SAM" id="Phobius"/>
    </source>
</evidence>
<dbReference type="Pfam" id="PF10708">
    <property type="entry name" value="DUF2510"/>
    <property type="match status" value="1"/>
</dbReference>
<dbReference type="RefSeq" id="WP_354023404.1">
    <property type="nucleotide sequence ID" value="NZ_JBEPSJ010000001.1"/>
</dbReference>
<reference evidence="3 4" key="1">
    <citation type="submission" date="2024-06" db="EMBL/GenBank/DDBJ databases">
        <title>Sorghum-associated microbial communities from plants grown in Nebraska, USA.</title>
        <authorList>
            <person name="Schachtman D."/>
        </authorList>
    </citation>
    <scope>NUCLEOTIDE SEQUENCE [LARGE SCALE GENOMIC DNA]</scope>
    <source>
        <strain evidence="3 4">2857</strain>
    </source>
</reference>
<keyword evidence="1" id="KW-1133">Transmembrane helix</keyword>
<keyword evidence="1" id="KW-0812">Transmembrane</keyword>
<dbReference type="EMBL" id="JBEPSJ010000001">
    <property type="protein sequence ID" value="MET4581220.1"/>
    <property type="molecule type" value="Genomic_DNA"/>
</dbReference>
<name>A0ABV2QKT0_9MICO</name>
<feature type="transmembrane region" description="Helical" evidence="1">
    <location>
        <begin position="120"/>
        <end position="143"/>
    </location>
</feature>